<feature type="transmembrane region" description="Helical" evidence="7">
    <location>
        <begin position="72"/>
        <end position="92"/>
    </location>
</feature>
<dbReference type="OrthoDB" id="10042652at2759"/>
<keyword evidence="3 7" id="KW-0812">Transmembrane</keyword>
<dbReference type="InterPro" id="IPR018469">
    <property type="entry name" value="Dual_oxidase_maturation_fac"/>
</dbReference>
<evidence type="ECO:0000256" key="2">
    <source>
        <dbReference type="ARBA" id="ARBA00009816"/>
    </source>
</evidence>
<keyword evidence="4 7" id="KW-1133">Transmembrane helix</keyword>
<feature type="transmembrane region" description="Helical" evidence="7">
    <location>
        <begin position="22"/>
        <end position="44"/>
    </location>
</feature>
<dbReference type="PANTHER" id="PTHR31158:SF1">
    <property type="entry name" value="DOXA1 FACTOR-RELATED"/>
    <property type="match status" value="1"/>
</dbReference>
<dbReference type="Pfam" id="PF10204">
    <property type="entry name" value="DuoxA"/>
    <property type="match status" value="1"/>
</dbReference>
<evidence type="ECO:0000256" key="1">
    <source>
        <dbReference type="ARBA" id="ARBA00004141"/>
    </source>
</evidence>
<reference evidence="8" key="1">
    <citation type="submission" date="2020-06" db="EMBL/GenBank/DDBJ databases">
        <title>Draft genome of Bugula neritina, a colonial animal packing powerful symbionts and potential medicines.</title>
        <authorList>
            <person name="Rayko M."/>
        </authorList>
    </citation>
    <scope>NUCLEOTIDE SEQUENCE [LARGE SCALE GENOMIC DNA]</scope>
    <source>
        <strain evidence="8">Kwan_BN1</strain>
    </source>
</reference>
<accession>A0A7J7IZJ9</accession>
<evidence type="ECO:0000256" key="6">
    <source>
        <dbReference type="ARBA" id="ARBA00023180"/>
    </source>
</evidence>
<protein>
    <submittedName>
        <fullName evidence="8">Uncharacterized protein</fullName>
    </submittedName>
</protein>
<evidence type="ECO:0000313" key="8">
    <source>
        <dbReference type="EMBL" id="KAF6019332.1"/>
    </source>
</evidence>
<dbReference type="GO" id="GO:0015031">
    <property type="term" value="P:protein transport"/>
    <property type="evidence" value="ECO:0007669"/>
    <property type="project" value="InterPro"/>
</dbReference>
<dbReference type="GO" id="GO:0005789">
    <property type="term" value="C:endoplasmic reticulum membrane"/>
    <property type="evidence" value="ECO:0007669"/>
    <property type="project" value="InterPro"/>
</dbReference>
<keyword evidence="5 7" id="KW-0472">Membrane</keyword>
<comment type="caution">
    <text evidence="8">The sequence shown here is derived from an EMBL/GenBank/DDBJ whole genome shotgun (WGS) entry which is preliminary data.</text>
</comment>
<proteinExistence type="inferred from homology"/>
<dbReference type="PANTHER" id="PTHR31158">
    <property type="entry name" value="DUAL OXIDASE 2"/>
    <property type="match status" value="1"/>
</dbReference>
<evidence type="ECO:0000256" key="3">
    <source>
        <dbReference type="ARBA" id="ARBA00022692"/>
    </source>
</evidence>
<name>A0A7J7IZJ9_BUGNE</name>
<comment type="subcellular location">
    <subcellularLocation>
        <location evidence="1">Membrane</location>
        <topology evidence="1">Multi-pass membrane protein</topology>
    </subcellularLocation>
</comment>
<keyword evidence="6" id="KW-0325">Glycoprotein</keyword>
<evidence type="ECO:0000256" key="4">
    <source>
        <dbReference type="ARBA" id="ARBA00022989"/>
    </source>
</evidence>
<evidence type="ECO:0000256" key="7">
    <source>
        <dbReference type="SAM" id="Phobius"/>
    </source>
</evidence>
<comment type="similarity">
    <text evidence="2">Belongs to the DUOXA family.</text>
</comment>
<organism evidence="8 9">
    <name type="scientific">Bugula neritina</name>
    <name type="common">Brown bryozoan</name>
    <name type="synonym">Sertularia neritina</name>
    <dbReference type="NCBI Taxonomy" id="10212"/>
    <lineage>
        <taxon>Eukaryota</taxon>
        <taxon>Metazoa</taxon>
        <taxon>Spiralia</taxon>
        <taxon>Lophotrochozoa</taxon>
        <taxon>Bryozoa</taxon>
        <taxon>Gymnolaemata</taxon>
        <taxon>Cheilostomatida</taxon>
        <taxon>Flustrina</taxon>
        <taxon>Buguloidea</taxon>
        <taxon>Bugulidae</taxon>
        <taxon>Bugula</taxon>
    </lineage>
</organism>
<keyword evidence="9" id="KW-1185">Reference proteome</keyword>
<dbReference type="AlphaFoldDB" id="A0A7J7IZJ9"/>
<dbReference type="EMBL" id="VXIV02003238">
    <property type="protein sequence ID" value="KAF6019332.1"/>
    <property type="molecule type" value="Genomic_DNA"/>
</dbReference>
<evidence type="ECO:0000313" key="9">
    <source>
        <dbReference type="Proteomes" id="UP000593567"/>
    </source>
</evidence>
<gene>
    <name evidence="8" type="ORF">EB796_022360</name>
</gene>
<dbReference type="Proteomes" id="UP000593567">
    <property type="component" value="Unassembled WGS sequence"/>
</dbReference>
<sequence length="130" mass="15025">MEWTAFCCWIIANILFFMNPRLGAYMTMIMGGFMLVGNILWASIRNFNDLVIPFDNHEVGPVELEPHYGWCFWLNMVAGLISVLLGFAIFILDMVIPDTLATFFGVDVLKDYEEFYPVIHCVTHFITHCF</sequence>
<evidence type="ECO:0000256" key="5">
    <source>
        <dbReference type="ARBA" id="ARBA00023136"/>
    </source>
</evidence>